<sequence>MGQPSNPKASRKSSSFGPSPHWKRKLGKKHKTNSKAHPNPNPSSNTSVNPNRRKQRAAKIVPQEHATYRPPRLQDLQFQNKLKAYRHFTGRRDATPAPAHAFNPMLEATVSSVSGFPVPTFNVSRLFLGDTRANGLPQGNLDFPTQGSVYTAGSLGYPVNARSFSVPDRRLINPQGKGVLLPVGTLAFAGNYESGISNPSASVFNIGSTTSGQASTSGAVSTFIKSSAQGEKSSKRHKPYRGPKRGTLGARKRVGTDAPAAPRNTTSFLMRAKRSGGIASFVSPSPVTPAVIPTPVMSPAVTSMGLGDEANHEWGVDDYGSMNGLIRLRSLALGDEMGDEYGDTNDSESEVEQGAQSVQQLEERLDHDVSRFVMTYPASRPHNMGLDDLDIQRIDDQDSHIANLQEENMNLKERLYSMQQEVGDLRRRLRVLEGFSSGDDATLGASPDRSVANVPCL</sequence>
<evidence type="ECO:0008006" key="5">
    <source>
        <dbReference type="Google" id="ProtNLM"/>
    </source>
</evidence>
<feature type="region of interest" description="Disordered" evidence="2">
    <location>
        <begin position="225"/>
        <end position="262"/>
    </location>
</feature>
<dbReference type="EMBL" id="CM035437">
    <property type="protein sequence ID" value="KAH7286412.1"/>
    <property type="molecule type" value="Genomic_DNA"/>
</dbReference>
<dbReference type="AlphaFoldDB" id="A0A8T2QQF5"/>
<name>A0A8T2QQF5_CERRI</name>
<evidence type="ECO:0000313" key="3">
    <source>
        <dbReference type="EMBL" id="KAH7286412.1"/>
    </source>
</evidence>
<feature type="region of interest" description="Disordered" evidence="2">
    <location>
        <begin position="1"/>
        <end position="71"/>
    </location>
</feature>
<protein>
    <recommendedName>
        <fullName evidence="5">PRLI-interacting factor A</fullName>
    </recommendedName>
</protein>
<dbReference type="Proteomes" id="UP000825935">
    <property type="component" value="Chromosome 32"/>
</dbReference>
<comment type="caution">
    <text evidence="3">The sequence shown here is derived from an EMBL/GenBank/DDBJ whole genome shotgun (WGS) entry which is preliminary data.</text>
</comment>
<dbReference type="OrthoDB" id="1935617at2759"/>
<feature type="compositionally biased region" description="Polar residues" evidence="2">
    <location>
        <begin position="1"/>
        <end position="17"/>
    </location>
</feature>
<feature type="coiled-coil region" evidence="1">
    <location>
        <begin position="394"/>
        <end position="428"/>
    </location>
</feature>
<evidence type="ECO:0000256" key="1">
    <source>
        <dbReference type="SAM" id="Coils"/>
    </source>
</evidence>
<feature type="compositionally biased region" description="Basic residues" evidence="2">
    <location>
        <begin position="21"/>
        <end position="34"/>
    </location>
</feature>
<dbReference type="CDD" id="cd14686">
    <property type="entry name" value="bZIP"/>
    <property type="match status" value="1"/>
</dbReference>
<reference evidence="3" key="1">
    <citation type="submission" date="2021-08" db="EMBL/GenBank/DDBJ databases">
        <title>WGS assembly of Ceratopteris richardii.</title>
        <authorList>
            <person name="Marchant D.B."/>
            <person name="Chen G."/>
            <person name="Jenkins J."/>
            <person name="Shu S."/>
            <person name="Leebens-Mack J."/>
            <person name="Grimwood J."/>
            <person name="Schmutz J."/>
            <person name="Soltis P."/>
            <person name="Soltis D."/>
            <person name="Chen Z.-H."/>
        </authorList>
    </citation>
    <scope>NUCLEOTIDE SEQUENCE</scope>
    <source>
        <strain evidence="3">Whitten #5841</strain>
        <tissue evidence="3">Leaf</tissue>
    </source>
</reference>
<dbReference type="PANTHER" id="PTHR34484">
    <property type="entry name" value="OS02G0832600 PROTEIN"/>
    <property type="match status" value="1"/>
</dbReference>
<feature type="compositionally biased region" description="Basic residues" evidence="2">
    <location>
        <begin position="234"/>
        <end position="244"/>
    </location>
</feature>
<evidence type="ECO:0000256" key="2">
    <source>
        <dbReference type="SAM" id="MobiDB-lite"/>
    </source>
</evidence>
<organism evidence="3 4">
    <name type="scientific">Ceratopteris richardii</name>
    <name type="common">Triangle waterfern</name>
    <dbReference type="NCBI Taxonomy" id="49495"/>
    <lineage>
        <taxon>Eukaryota</taxon>
        <taxon>Viridiplantae</taxon>
        <taxon>Streptophyta</taxon>
        <taxon>Embryophyta</taxon>
        <taxon>Tracheophyta</taxon>
        <taxon>Polypodiopsida</taxon>
        <taxon>Polypodiidae</taxon>
        <taxon>Polypodiales</taxon>
        <taxon>Pteridineae</taxon>
        <taxon>Pteridaceae</taxon>
        <taxon>Parkerioideae</taxon>
        <taxon>Ceratopteris</taxon>
    </lineage>
</organism>
<accession>A0A8T2QQF5</accession>
<evidence type="ECO:0000313" key="4">
    <source>
        <dbReference type="Proteomes" id="UP000825935"/>
    </source>
</evidence>
<proteinExistence type="predicted"/>
<gene>
    <name evidence="3" type="ORF">KP509_32G006000</name>
</gene>
<dbReference type="PANTHER" id="PTHR34484:SF2">
    <property type="entry name" value="OS02G0832600 PROTEIN"/>
    <property type="match status" value="1"/>
</dbReference>
<feature type="region of interest" description="Disordered" evidence="2">
    <location>
        <begin position="437"/>
        <end position="457"/>
    </location>
</feature>
<keyword evidence="1" id="KW-0175">Coiled coil</keyword>
<keyword evidence="4" id="KW-1185">Reference proteome</keyword>